<evidence type="ECO:0000256" key="2">
    <source>
        <dbReference type="ARBA" id="ARBA00022737"/>
    </source>
</evidence>
<comment type="caution">
    <text evidence="3">The sequence shown here is derived from an EMBL/GenBank/DDBJ whole genome shotgun (WGS) entry which is preliminary data.</text>
</comment>
<proteinExistence type="predicted"/>
<gene>
    <name evidence="3" type="ORF">L9F63_017146</name>
</gene>
<dbReference type="Proteomes" id="UP001233999">
    <property type="component" value="Unassembled WGS sequence"/>
</dbReference>
<dbReference type="PANTHER" id="PTHR46228:SF2">
    <property type="entry name" value="KELCH REPEAT PROTEIN (AFU_ORTHOLOGUE AFUA_4G14350)"/>
    <property type="match status" value="1"/>
</dbReference>
<dbReference type="Pfam" id="PF24681">
    <property type="entry name" value="Kelch_KLHDC2_KLHL20_DRC7"/>
    <property type="match status" value="1"/>
</dbReference>
<dbReference type="InterPro" id="IPR015915">
    <property type="entry name" value="Kelch-typ_b-propeller"/>
</dbReference>
<keyword evidence="4" id="KW-1185">Reference proteome</keyword>
<reference evidence="3" key="1">
    <citation type="journal article" date="2023" name="IScience">
        <title>Live-bearing cockroach genome reveals convergent evolutionary mechanisms linked to viviparity in insects and beyond.</title>
        <authorList>
            <person name="Fouks B."/>
            <person name="Harrison M.C."/>
            <person name="Mikhailova A.A."/>
            <person name="Marchal E."/>
            <person name="English S."/>
            <person name="Carruthers M."/>
            <person name="Jennings E.C."/>
            <person name="Chiamaka E.L."/>
            <person name="Frigard R.A."/>
            <person name="Pippel M."/>
            <person name="Attardo G.M."/>
            <person name="Benoit J.B."/>
            <person name="Bornberg-Bauer E."/>
            <person name="Tobe S.S."/>
        </authorList>
    </citation>
    <scope>NUCLEOTIDE SEQUENCE</scope>
    <source>
        <strain evidence="3">Stay&amp;Tobe</strain>
    </source>
</reference>
<organism evidence="3 4">
    <name type="scientific">Diploptera punctata</name>
    <name type="common">Pacific beetle cockroach</name>
    <dbReference type="NCBI Taxonomy" id="6984"/>
    <lineage>
        <taxon>Eukaryota</taxon>
        <taxon>Metazoa</taxon>
        <taxon>Ecdysozoa</taxon>
        <taxon>Arthropoda</taxon>
        <taxon>Hexapoda</taxon>
        <taxon>Insecta</taxon>
        <taxon>Pterygota</taxon>
        <taxon>Neoptera</taxon>
        <taxon>Polyneoptera</taxon>
        <taxon>Dictyoptera</taxon>
        <taxon>Blattodea</taxon>
        <taxon>Blaberoidea</taxon>
        <taxon>Blaberidae</taxon>
        <taxon>Diplopterinae</taxon>
        <taxon>Diploptera</taxon>
    </lineage>
</organism>
<keyword evidence="2" id="KW-0677">Repeat</keyword>
<evidence type="ECO:0000313" key="3">
    <source>
        <dbReference type="EMBL" id="KAJ9589657.1"/>
    </source>
</evidence>
<accession>A0AAD7ZZJ6</accession>
<dbReference type="SUPFAM" id="SSF117281">
    <property type="entry name" value="Kelch motif"/>
    <property type="match status" value="1"/>
</dbReference>
<evidence type="ECO:0008006" key="5">
    <source>
        <dbReference type="Google" id="ProtNLM"/>
    </source>
</evidence>
<dbReference type="Gene3D" id="2.120.10.80">
    <property type="entry name" value="Kelch-type beta propeller"/>
    <property type="match status" value="2"/>
</dbReference>
<protein>
    <recommendedName>
        <fullName evidence="5">Kelch domain-containing protein 2</fullName>
    </recommendedName>
</protein>
<evidence type="ECO:0000313" key="4">
    <source>
        <dbReference type="Proteomes" id="UP001233999"/>
    </source>
</evidence>
<reference evidence="3" key="2">
    <citation type="submission" date="2023-05" db="EMBL/GenBank/DDBJ databases">
        <authorList>
            <person name="Fouks B."/>
        </authorList>
    </citation>
    <scope>NUCLEOTIDE SEQUENCE</scope>
    <source>
        <strain evidence="3">Stay&amp;Tobe</strain>
        <tissue evidence="3">Testes</tissue>
    </source>
</reference>
<sequence length="411" mass="47039">MAFILDNSNTISMHEKIHRRSGHVAVLYKDWMIVWGGYVDHVQETPTSLITSAYHNTEELWIYNCSKEIWERVLTKGDFPPSNSGSCGVVHGDYLYIFGGFHGVDEPGSMDGNSNQLYQLNLITKRWIWLHPVGNQPAPCDKLAGWQYLDKLYFFGGFGPKPEYGAPFQHIVDPSTEATGWPRGWNNQLVIYNPATNEWEWPRIRGPAPAPRAAHAADITGSKAFIFGGRIGNNRINELHCLDLEKMCWSGNSSHNNFFLYISVLLNAHIFVFSNYTNEYRDSKTRRDMSAQIFLRQQFALTRLVDLNPEGRSWHSFTFIRDTRAVVYGGLNQFNTVLNDCWLLELYGDGLDVEWKELVLPYDHGEPRCAHTACVKDGELLIHSGSTQPYYETRLKLKDHAEELLVINFTP</sequence>
<evidence type="ECO:0000256" key="1">
    <source>
        <dbReference type="ARBA" id="ARBA00022441"/>
    </source>
</evidence>
<dbReference type="AlphaFoldDB" id="A0AAD7ZZJ6"/>
<dbReference type="PANTHER" id="PTHR46228">
    <property type="entry name" value="KELCH DOMAIN-CONTAINING PROTEIN"/>
    <property type="match status" value="1"/>
</dbReference>
<dbReference type="EMBL" id="JASPKZ010004921">
    <property type="protein sequence ID" value="KAJ9589657.1"/>
    <property type="molecule type" value="Genomic_DNA"/>
</dbReference>
<keyword evidence="1" id="KW-0880">Kelch repeat</keyword>
<name>A0AAD7ZZJ6_DIPPU</name>